<dbReference type="Proteomes" id="UP000886885">
    <property type="component" value="Chromosome 1D"/>
</dbReference>
<name>A0A8X8DF82_POPTO</name>
<evidence type="ECO:0000313" key="2">
    <source>
        <dbReference type="Proteomes" id="UP000886885"/>
    </source>
</evidence>
<reference evidence="1" key="1">
    <citation type="journal article" date="2020" name="bioRxiv">
        <title>Hybrid origin of Populus tomentosa Carr. identified through genome sequencing and phylogenomic analysis.</title>
        <authorList>
            <person name="An X."/>
            <person name="Gao K."/>
            <person name="Chen Z."/>
            <person name="Li J."/>
            <person name="Yang X."/>
            <person name="Yang X."/>
            <person name="Zhou J."/>
            <person name="Guo T."/>
            <person name="Zhao T."/>
            <person name="Huang S."/>
            <person name="Miao D."/>
            <person name="Khan W.U."/>
            <person name="Rao P."/>
            <person name="Ye M."/>
            <person name="Lei B."/>
            <person name="Liao W."/>
            <person name="Wang J."/>
            <person name="Ji L."/>
            <person name="Li Y."/>
            <person name="Guo B."/>
            <person name="Mustafa N.S."/>
            <person name="Li S."/>
            <person name="Yun Q."/>
            <person name="Keller S.R."/>
            <person name="Mao J."/>
            <person name="Zhang R."/>
            <person name="Strauss S.H."/>
        </authorList>
    </citation>
    <scope>NUCLEOTIDE SEQUENCE</scope>
    <source>
        <strain evidence="1">GM15</strain>
        <tissue evidence="1">Leaf</tissue>
    </source>
</reference>
<comment type="caution">
    <text evidence="1">The sequence shown here is derived from an EMBL/GenBank/DDBJ whole genome shotgun (WGS) entry which is preliminary data.</text>
</comment>
<gene>
    <name evidence="1" type="ORF">POTOM_004346</name>
</gene>
<dbReference type="AlphaFoldDB" id="A0A8X8DF82"/>
<keyword evidence="2" id="KW-1185">Reference proteome</keyword>
<accession>A0A8X8DF82</accession>
<dbReference type="EMBL" id="JAAWWB010000002">
    <property type="protein sequence ID" value="KAG6788284.1"/>
    <property type="molecule type" value="Genomic_DNA"/>
</dbReference>
<evidence type="ECO:0000313" key="1">
    <source>
        <dbReference type="EMBL" id="KAG6788284.1"/>
    </source>
</evidence>
<organism evidence="1 2">
    <name type="scientific">Populus tomentosa</name>
    <name type="common">Chinese white poplar</name>
    <dbReference type="NCBI Taxonomy" id="118781"/>
    <lineage>
        <taxon>Eukaryota</taxon>
        <taxon>Viridiplantae</taxon>
        <taxon>Streptophyta</taxon>
        <taxon>Embryophyta</taxon>
        <taxon>Tracheophyta</taxon>
        <taxon>Spermatophyta</taxon>
        <taxon>Magnoliopsida</taxon>
        <taxon>eudicotyledons</taxon>
        <taxon>Gunneridae</taxon>
        <taxon>Pentapetalae</taxon>
        <taxon>rosids</taxon>
        <taxon>fabids</taxon>
        <taxon>Malpighiales</taxon>
        <taxon>Salicaceae</taxon>
        <taxon>Saliceae</taxon>
        <taxon>Populus</taxon>
    </lineage>
</organism>
<protein>
    <submittedName>
        <fullName evidence="1">Uncharacterized protein</fullName>
    </submittedName>
</protein>
<sequence length="137" mass="15518">MKERRARGLWGSGHKCKSTRLFIMECEDSEGEELQPIQQPRFLEETDSLSGGSEVNSETTPEISIHALASSPSPKTMHRLLVRVANEDNLCSTWKCVDIPFHMQGHYTHISFLDEWEAVWKGYESKQMGFGITATST</sequence>
<dbReference type="OrthoDB" id="1938922at2759"/>
<proteinExistence type="predicted"/>